<dbReference type="EMBL" id="JBIACJ010000012">
    <property type="protein sequence ID" value="MFE8698298.1"/>
    <property type="molecule type" value="Genomic_DNA"/>
</dbReference>
<dbReference type="Proteomes" id="UP001601058">
    <property type="component" value="Unassembled WGS sequence"/>
</dbReference>
<accession>A0ABW6K5Q6</accession>
<comment type="caution">
    <text evidence="1">The sequence shown here is derived from an EMBL/GenBank/DDBJ whole genome shotgun (WGS) entry which is preliminary data.</text>
</comment>
<proteinExistence type="predicted"/>
<protein>
    <recommendedName>
        <fullName evidence="3">DUF2357 domain-containing protein</fullName>
    </recommendedName>
</protein>
<sequence length="394" mass="46355">MKLDFLESGILEDFKQAISDHDDFLIHKYSNFGGKNKMNVIFSARDWIHIVVNGMPNVNIYHENDDIQSINVMQFIHLIDLLTESIQQIYRVLYNQKNYNLIKDTSIFKKGISDDKYFSHLRASFAAHPVNLTSVDGSESEFKYFASWSTKHGTGDLSVYLYSNKPGEPDRELSISFELLVKYAKKRYLLLKEFVKEIERQEKEYNKKWSKVLIKIENDPLQHLLILNEENQIRFGSYGYKEVINELIGLFQAPMTFPTDNELYINFLNKLRPAIKEIHQNLQNMNVLDLSIYPYPNTYTVKKLQILRYDLEKFSEYFANPYKYRDSLAVYHLNRLIKEGILPEYASLDMDICDLRLLYYTWLEKHGASIVTPISNNAIINDKVEIIIIDDIYE</sequence>
<keyword evidence="2" id="KW-1185">Reference proteome</keyword>
<gene>
    <name evidence="1" type="ORF">ACFYKT_18400</name>
</gene>
<name>A0ABW6K5Q6_9BACI</name>
<evidence type="ECO:0000313" key="2">
    <source>
        <dbReference type="Proteomes" id="UP001601058"/>
    </source>
</evidence>
<evidence type="ECO:0000313" key="1">
    <source>
        <dbReference type="EMBL" id="MFE8698298.1"/>
    </source>
</evidence>
<evidence type="ECO:0008006" key="3">
    <source>
        <dbReference type="Google" id="ProtNLM"/>
    </source>
</evidence>
<organism evidence="1 2">
    <name type="scientific">Cytobacillus mangrovibacter</name>
    <dbReference type="NCBI Taxonomy" id="3299024"/>
    <lineage>
        <taxon>Bacteria</taxon>
        <taxon>Bacillati</taxon>
        <taxon>Bacillota</taxon>
        <taxon>Bacilli</taxon>
        <taxon>Bacillales</taxon>
        <taxon>Bacillaceae</taxon>
        <taxon>Cytobacillus</taxon>
    </lineage>
</organism>
<dbReference type="RefSeq" id="WP_389222553.1">
    <property type="nucleotide sequence ID" value="NZ_JBIACJ010000012.1"/>
</dbReference>
<reference evidence="1 2" key="1">
    <citation type="submission" date="2024-08" db="EMBL/GenBank/DDBJ databases">
        <title>Two novel Cytobacillus novel species.</title>
        <authorList>
            <person name="Liu G."/>
        </authorList>
    </citation>
    <scope>NUCLEOTIDE SEQUENCE [LARGE SCALE GENOMIC DNA]</scope>
    <source>
        <strain evidence="1 2">FJAT-53684</strain>
    </source>
</reference>